<proteinExistence type="predicted"/>
<gene>
    <name evidence="3" type="ORF">A605_02795</name>
</gene>
<sequence>MVSHTPTPYQHSGPTSSAADRAAALQDVLREAPRVDQADRETVLAWAARLQRLGLYVFPVQAGAKLPATGKGGFRHGTTDPETLAAMYTQGMNLGVWLGASGLVVIDADTPAEVEAYRAWWRSVARGAALPAPTVATPGTQDGHHGGGHWWTVADVDLREVPEMDLAAPGAGDDEPTATATAKTGGHYVLLPGSVRTDAADPAHPTYTVTGEVQHNRAGTPGVVTTVVRAREKQAQDRARVRERSQHYLEHVAGRGGAIDEWTEATPWSEILEPHGWELTTTLARCGCENWTRPGKSDGSKSATAHETYTCTADMGNVLKVFSDNAAPLAPVRDTGQGGYSKLDAYAALEHGGDTGAAMDDLNMVSGQFLDPADVDPTTWPEGWAEKWERGLETLQAHQAAAANLRAVDTGLDDSELWEARPWLGEVKRLAWLRAADPYALLLVVLSEVALRVPPQYILASPSDVSLNLFTMLLAGSSEGKGTTSKLGRKLVAHDFRGEVEITSINGWSGQGMGKVFTWRGKGEQPDDWKPPHVRFIDSEASKLINLAKSESSTHFAALNGMFMGEEQGAGNSEESRFWQLAAHTGRGCVQLEAQDPVVGPLMTGDALDTGLTARLLLARPWLPVAARQEWKRQRDAGLLEDRHADPEPVVIVNPDHFPRIRRADGLVPFPTAPEVLNLLEDARLGLGGDRDELTAHEGLRRRKVATLMAIASGEAEVTMEWWHLAGYVMANHRAVIRQWRKDHGAREREAVVAKLAEAASREDEARAQKMDADLDRVVEWLRALDPQHRDPEGWVKWSLVRSNGPGRRWTNDHRDKVRQTLEDDPRVEVEEVARGHRLRLTA</sequence>
<dbReference type="Proteomes" id="UP000011723">
    <property type="component" value="Chromosome"/>
</dbReference>
<name>M1NJK8_9CORY</name>
<dbReference type="HOGENOM" id="CLU_330047_0_0_11"/>
<evidence type="ECO:0000259" key="2">
    <source>
        <dbReference type="SMART" id="SM00943"/>
    </source>
</evidence>
<dbReference type="AlphaFoldDB" id="M1NJK8"/>
<dbReference type="SUPFAM" id="SSF56747">
    <property type="entry name" value="Prim-pol domain"/>
    <property type="match status" value="1"/>
</dbReference>
<organism evidence="3 4">
    <name type="scientific">Corynebacterium halotolerans YIM 70093 = DSM 44683</name>
    <dbReference type="NCBI Taxonomy" id="1121362"/>
    <lineage>
        <taxon>Bacteria</taxon>
        <taxon>Bacillati</taxon>
        <taxon>Actinomycetota</taxon>
        <taxon>Actinomycetes</taxon>
        <taxon>Mycobacteriales</taxon>
        <taxon>Corynebacteriaceae</taxon>
        <taxon>Corynebacterium</taxon>
    </lineage>
</organism>
<dbReference type="InterPro" id="IPR015330">
    <property type="entry name" value="DNA_primase/pol_bifunc_N"/>
</dbReference>
<dbReference type="Pfam" id="PF09250">
    <property type="entry name" value="Prim-Pol"/>
    <property type="match status" value="1"/>
</dbReference>
<feature type="domain" description="DNA primase/polymerase bifunctional N-terminal" evidence="2">
    <location>
        <begin position="47"/>
        <end position="224"/>
    </location>
</feature>
<feature type="compositionally biased region" description="Polar residues" evidence="1">
    <location>
        <begin position="1"/>
        <end position="18"/>
    </location>
</feature>
<dbReference type="eggNOG" id="ENOG5030KE7">
    <property type="taxonomic scope" value="Bacteria"/>
</dbReference>
<keyword evidence="4" id="KW-1185">Reference proteome</keyword>
<dbReference type="RefSeq" id="WP_015399994.1">
    <property type="nucleotide sequence ID" value="NC_020302.1"/>
</dbReference>
<evidence type="ECO:0000313" key="3">
    <source>
        <dbReference type="EMBL" id="AGF71573.1"/>
    </source>
</evidence>
<evidence type="ECO:0000256" key="1">
    <source>
        <dbReference type="SAM" id="MobiDB-lite"/>
    </source>
</evidence>
<dbReference type="SMART" id="SM00943">
    <property type="entry name" value="Prim-Pol"/>
    <property type="match status" value="1"/>
</dbReference>
<accession>M1NJK8</accession>
<dbReference type="EMBL" id="CP003697">
    <property type="protein sequence ID" value="AGF71573.1"/>
    <property type="molecule type" value="Genomic_DNA"/>
</dbReference>
<evidence type="ECO:0000313" key="4">
    <source>
        <dbReference type="Proteomes" id="UP000011723"/>
    </source>
</evidence>
<dbReference type="OrthoDB" id="3218228at2"/>
<dbReference type="PATRIC" id="fig|1121362.3.peg.560"/>
<dbReference type="KEGG" id="chn:A605_02795"/>
<feature type="region of interest" description="Disordered" evidence="1">
    <location>
        <begin position="1"/>
        <end position="20"/>
    </location>
</feature>
<protein>
    <submittedName>
        <fullName evidence="3">Gp54 protein</fullName>
    </submittedName>
</protein>
<reference evidence="3 4" key="1">
    <citation type="journal article" date="2012" name="Stand. Genomic Sci.">
        <title>Genome sequence of the halotolerant bacterium Corynebacterium halotolerans type strain YIM 70093(T) (= DSM 44683(T)).</title>
        <authorList>
            <person name="Ruckert C."/>
            <person name="Albersmeier A."/>
            <person name="Al-Dilaimi A."/>
            <person name="Niehaus K."/>
            <person name="Szczepanowski R."/>
            <person name="Kalinowski J."/>
        </authorList>
    </citation>
    <scope>NUCLEOTIDE SEQUENCE [LARGE SCALE GENOMIC DNA]</scope>
    <source>
        <strain evidence="3">YIM 70093</strain>
    </source>
</reference>